<feature type="active site" evidence="10">
    <location>
        <position position="439"/>
    </location>
</feature>
<dbReference type="GO" id="GO:0043418">
    <property type="term" value="P:homocysteine catabolic process"/>
    <property type="evidence" value="ECO:0007669"/>
    <property type="project" value="TreeGrafter"/>
</dbReference>
<dbReference type="PIRSF" id="PIRSF005700">
    <property type="entry name" value="PepC"/>
    <property type="match status" value="1"/>
</dbReference>
<dbReference type="Pfam" id="PF03051">
    <property type="entry name" value="Peptidase_C1_2"/>
    <property type="match status" value="1"/>
</dbReference>
<dbReference type="PROSITE" id="PS00139">
    <property type="entry name" value="THIOL_PROTEASE_CYS"/>
    <property type="match status" value="1"/>
</dbReference>
<organism evidence="12 13">
    <name type="scientific">Laccaria amethystina LaAM-08-1</name>
    <dbReference type="NCBI Taxonomy" id="1095629"/>
    <lineage>
        <taxon>Eukaryota</taxon>
        <taxon>Fungi</taxon>
        <taxon>Dikarya</taxon>
        <taxon>Basidiomycota</taxon>
        <taxon>Agaricomycotina</taxon>
        <taxon>Agaricomycetes</taxon>
        <taxon>Agaricomycetidae</taxon>
        <taxon>Agaricales</taxon>
        <taxon>Agaricineae</taxon>
        <taxon>Hydnangiaceae</taxon>
        <taxon>Laccaria</taxon>
    </lineage>
</organism>
<dbReference type="EMBL" id="KN838616">
    <property type="protein sequence ID" value="KIK00921.1"/>
    <property type="molecule type" value="Genomic_DNA"/>
</dbReference>
<proteinExistence type="inferred from homology"/>
<evidence type="ECO:0000256" key="7">
    <source>
        <dbReference type="ARBA" id="ARBA00025347"/>
    </source>
</evidence>
<comment type="similarity">
    <text evidence="9">Belongs to the peptidase C1 family.</text>
</comment>
<dbReference type="GO" id="GO:0006508">
    <property type="term" value="P:proteolysis"/>
    <property type="evidence" value="ECO:0007669"/>
    <property type="project" value="UniProtKB-KW"/>
</dbReference>
<dbReference type="GO" id="GO:0009636">
    <property type="term" value="P:response to toxic substance"/>
    <property type="evidence" value="ECO:0007669"/>
    <property type="project" value="TreeGrafter"/>
</dbReference>
<keyword evidence="9" id="KW-0496">Mitochondrion</keyword>
<keyword evidence="9" id="KW-0963">Cytoplasm</keyword>
<evidence type="ECO:0000256" key="8">
    <source>
        <dbReference type="ARBA" id="ARBA00026080"/>
    </source>
</evidence>
<evidence type="ECO:0000256" key="2">
    <source>
        <dbReference type="ARBA" id="ARBA00012465"/>
    </source>
</evidence>
<keyword evidence="6 9" id="KW-0788">Thiol protease</keyword>
<dbReference type="Proteomes" id="UP000054477">
    <property type="component" value="Unassembled WGS sequence"/>
</dbReference>
<dbReference type="GO" id="GO:0070005">
    <property type="term" value="F:cysteine-type aminopeptidase activity"/>
    <property type="evidence" value="ECO:0007669"/>
    <property type="project" value="InterPro"/>
</dbReference>
<evidence type="ECO:0000256" key="11">
    <source>
        <dbReference type="SAM" id="MobiDB-lite"/>
    </source>
</evidence>
<keyword evidence="5 9" id="KW-0378">Hydrolase</keyword>
<dbReference type="SUPFAM" id="SSF54001">
    <property type="entry name" value="Cysteine proteinases"/>
    <property type="match status" value="1"/>
</dbReference>
<sequence length="498" mass="56474">MGVNISKPKPASQYERPPPEYEESHEHEKSKLKAHLVDACSWPKSINGSIGIANLESWEDSTLSPVHTLARTVLSRTDLSALQRREAHIIDTHVFNTEIVFKTGPIANQKQSGRCWLFASTNVLRYSVMRKLNLSEFELSQNHLFFFDKLEKANYYLELTIENADLEPSTRLLSHLSTDLVSDGGQWDMAVNLWETYGCVPQTVYPESYHSGLSSPLNALVKTKVREHALILRNLSKSLRLQNITEEAITAMLRGKKEELMAETYRIMTALLGVPPYPNKPFEWSYYDKNGKAGTWTGTPLEFYRNFVGKQPASSFSIINDPRNEYSKLYTVSKLGNIWGGRPVLYVNTEASIMKDIVVKMLKSGEPVFFGCDVMKFEDRSDGILDLDLFNYNVAFDITLNLNKAERLEMGDSSMTHAMVFTGVHLDNDGKIVKFKIENAWGTATGRQGWFMMTSAWFDQYVYQIVVPRAHAPYDLVQVLDNGKPKVLDPWDPMGALA</sequence>
<evidence type="ECO:0000313" key="13">
    <source>
        <dbReference type="Proteomes" id="UP000054477"/>
    </source>
</evidence>
<comment type="function">
    <text evidence="9">Has aminopeptidase activity, shortening substrate peptides sequentially by 1 amino acid. Has bleomycin hydrolase activity, which can protect the cell from the toxic effects of bleomycin. Has homocysteine-thiolactonase activity, protecting the cell against homocysteine toxicity.</text>
</comment>
<evidence type="ECO:0000256" key="3">
    <source>
        <dbReference type="ARBA" id="ARBA00016900"/>
    </source>
</evidence>
<reference evidence="13" key="2">
    <citation type="submission" date="2015-01" db="EMBL/GenBank/DDBJ databases">
        <title>Evolutionary Origins and Diversification of the Mycorrhizal Mutualists.</title>
        <authorList>
            <consortium name="DOE Joint Genome Institute"/>
            <consortium name="Mycorrhizal Genomics Consortium"/>
            <person name="Kohler A."/>
            <person name="Kuo A."/>
            <person name="Nagy L.G."/>
            <person name="Floudas D."/>
            <person name="Copeland A."/>
            <person name="Barry K.W."/>
            <person name="Cichocki N."/>
            <person name="Veneault-Fourrey C."/>
            <person name="LaButti K."/>
            <person name="Lindquist E.A."/>
            <person name="Lipzen A."/>
            <person name="Lundell T."/>
            <person name="Morin E."/>
            <person name="Murat C."/>
            <person name="Riley R."/>
            <person name="Ohm R."/>
            <person name="Sun H."/>
            <person name="Tunlid A."/>
            <person name="Henrissat B."/>
            <person name="Grigoriev I.V."/>
            <person name="Hibbett D.S."/>
            <person name="Martin F."/>
        </authorList>
    </citation>
    <scope>NUCLEOTIDE SEQUENCE [LARGE SCALE GENOMIC DNA]</scope>
    <source>
        <strain evidence="13">LaAM-08-1</strain>
    </source>
</reference>
<accession>A0A0C9X793</accession>
<feature type="compositionally biased region" description="Basic and acidic residues" evidence="11">
    <location>
        <begin position="17"/>
        <end position="28"/>
    </location>
</feature>
<evidence type="ECO:0000256" key="10">
    <source>
        <dbReference type="PIRSR" id="PIRSR005700-1"/>
    </source>
</evidence>
<comment type="catalytic activity">
    <reaction evidence="1 9">
        <text>Inactivates bleomycin B2 (a cytotoxic glycometallopeptide) by hydrolysis of a carboxyamide bond of beta-aminoalanine, but also shows general aminopeptidase activity. The specificity varies somewhat with source, but amino acid arylamides of Met, Leu and Ala are preferred.</text>
        <dbReference type="EC" id="3.4.22.40"/>
    </reaction>
</comment>
<dbReference type="GO" id="GO:0005739">
    <property type="term" value="C:mitochondrion"/>
    <property type="evidence" value="ECO:0007669"/>
    <property type="project" value="UniProtKB-SubCell"/>
</dbReference>
<evidence type="ECO:0000256" key="4">
    <source>
        <dbReference type="ARBA" id="ARBA00022670"/>
    </source>
</evidence>
<dbReference type="InterPro" id="IPR000169">
    <property type="entry name" value="Pept_cys_AS"/>
</dbReference>
<feature type="active site" evidence="10">
    <location>
        <position position="115"/>
    </location>
</feature>
<feature type="region of interest" description="Disordered" evidence="11">
    <location>
        <begin position="1"/>
        <end position="28"/>
    </location>
</feature>
<gene>
    <name evidence="12" type="ORF">K443DRAFT_678846</name>
</gene>
<comment type="subcellular location">
    <subcellularLocation>
        <location evidence="9">Mitochondrion</location>
    </subcellularLocation>
    <subcellularLocation>
        <location evidence="9">Cytoplasm</location>
    </subcellularLocation>
</comment>
<keyword evidence="4 9" id="KW-0645">Protease</keyword>
<dbReference type="HOGENOM" id="CLU_038600_0_1_1"/>
<dbReference type="MEROPS" id="C01.085"/>
<dbReference type="STRING" id="1095629.A0A0C9X793"/>
<dbReference type="AlphaFoldDB" id="A0A0C9X793"/>
<dbReference type="CDD" id="cd00585">
    <property type="entry name" value="Peptidase_C1B"/>
    <property type="match status" value="1"/>
</dbReference>
<evidence type="ECO:0000256" key="5">
    <source>
        <dbReference type="ARBA" id="ARBA00022801"/>
    </source>
</evidence>
<reference evidence="12 13" key="1">
    <citation type="submission" date="2014-04" db="EMBL/GenBank/DDBJ databases">
        <authorList>
            <consortium name="DOE Joint Genome Institute"/>
            <person name="Kuo A."/>
            <person name="Kohler A."/>
            <person name="Nagy L.G."/>
            <person name="Floudas D."/>
            <person name="Copeland A."/>
            <person name="Barry K.W."/>
            <person name="Cichocki N."/>
            <person name="Veneault-Fourrey C."/>
            <person name="LaButti K."/>
            <person name="Lindquist E.A."/>
            <person name="Lipzen A."/>
            <person name="Lundell T."/>
            <person name="Morin E."/>
            <person name="Murat C."/>
            <person name="Sun H."/>
            <person name="Tunlid A."/>
            <person name="Henrissat B."/>
            <person name="Grigoriev I.V."/>
            <person name="Hibbett D.S."/>
            <person name="Martin F."/>
            <person name="Nordberg H.P."/>
            <person name="Cantor M.N."/>
            <person name="Hua S.X."/>
        </authorList>
    </citation>
    <scope>NUCLEOTIDE SEQUENCE [LARGE SCALE GENOMIC DNA]</scope>
    <source>
        <strain evidence="12 13">LaAM-08-1</strain>
    </source>
</reference>
<dbReference type="Gene3D" id="3.90.70.10">
    <property type="entry name" value="Cysteine proteinases"/>
    <property type="match status" value="1"/>
</dbReference>
<dbReference type="PANTHER" id="PTHR10363:SF2">
    <property type="entry name" value="BLEOMYCIN HYDROLASE"/>
    <property type="match status" value="1"/>
</dbReference>
<dbReference type="EC" id="3.4.22.40" evidence="2 9"/>
<comment type="function">
    <text evidence="7">The normal physiological role of the enzyme is unknown, but it is not essential for the viability of yeast cells. Has aminopeptidase activity, shortening substrate peptides sequentially by 1 amino acid. Has bleomycin hydrolase activity, which can protect the cell from the toxic effects of bleomycin. Has homocysteine-thiolactonase activity, protecting the cell against homocysteine toxicity. Acts as a repressor in the GAL4 regulatory system, but this does not require either the peptidase or nucleic acid-binding activities.</text>
</comment>
<dbReference type="InterPro" id="IPR038765">
    <property type="entry name" value="Papain-like_cys_pep_sf"/>
</dbReference>
<name>A0A0C9X793_9AGAR</name>
<protein>
    <recommendedName>
        <fullName evidence="3 9">Cysteine proteinase 1, mitochondrial</fullName>
        <ecNumber evidence="2 9">3.4.22.40</ecNumber>
    </recommendedName>
</protein>
<dbReference type="InterPro" id="IPR004134">
    <property type="entry name" value="Peptidase_C1B"/>
</dbReference>
<dbReference type="OrthoDB" id="2666448at2759"/>
<keyword evidence="13" id="KW-1185">Reference proteome</keyword>
<feature type="active site" evidence="10">
    <location>
        <position position="417"/>
    </location>
</feature>
<evidence type="ECO:0000313" key="12">
    <source>
        <dbReference type="EMBL" id="KIK00921.1"/>
    </source>
</evidence>
<comment type="subunit">
    <text evidence="8">Homohexamer. Binds to nucleic acids. Binds single-stranded DNA and RNA with higher affinity than double-stranded DNA.</text>
</comment>
<dbReference type="PANTHER" id="PTHR10363">
    <property type="entry name" value="BLEOMYCIN HYDROLASE"/>
    <property type="match status" value="1"/>
</dbReference>
<evidence type="ECO:0000256" key="6">
    <source>
        <dbReference type="ARBA" id="ARBA00022807"/>
    </source>
</evidence>
<evidence type="ECO:0000256" key="1">
    <source>
        <dbReference type="ARBA" id="ARBA00000423"/>
    </source>
</evidence>
<dbReference type="GO" id="GO:0004197">
    <property type="term" value="F:cysteine-type endopeptidase activity"/>
    <property type="evidence" value="ECO:0007669"/>
    <property type="project" value="UniProtKB-EC"/>
</dbReference>
<evidence type="ECO:0000256" key="9">
    <source>
        <dbReference type="PIRNR" id="PIRNR005700"/>
    </source>
</evidence>